<gene>
    <name evidence="2" type="ORF">F444_20932</name>
</gene>
<dbReference type="OrthoDB" id="129866at2759"/>
<feature type="compositionally biased region" description="Basic and acidic residues" evidence="1">
    <location>
        <begin position="388"/>
        <end position="443"/>
    </location>
</feature>
<feature type="region of interest" description="Disordered" evidence="1">
    <location>
        <begin position="163"/>
        <end position="445"/>
    </location>
</feature>
<proteinExistence type="predicted"/>
<evidence type="ECO:0000313" key="2">
    <source>
        <dbReference type="EMBL" id="ETO60936.1"/>
    </source>
</evidence>
<feature type="compositionally biased region" description="Basic residues" evidence="1">
    <location>
        <begin position="269"/>
        <end position="307"/>
    </location>
</feature>
<feature type="region of interest" description="Disordered" evidence="1">
    <location>
        <begin position="113"/>
        <end position="139"/>
    </location>
</feature>
<feature type="compositionally biased region" description="Basic and acidic residues" evidence="1">
    <location>
        <begin position="249"/>
        <end position="266"/>
    </location>
</feature>
<protein>
    <submittedName>
        <fullName evidence="2">Uncharacterized protein</fullName>
    </submittedName>
</protein>
<reference evidence="2 3" key="1">
    <citation type="submission" date="2013-11" db="EMBL/GenBank/DDBJ databases">
        <title>The Genome Sequence of Phytophthora parasitica P1976.</title>
        <authorList>
            <consortium name="The Broad Institute Genomics Platform"/>
            <person name="Russ C."/>
            <person name="Tyler B."/>
            <person name="Panabieres F."/>
            <person name="Shan W."/>
            <person name="Tripathy S."/>
            <person name="Grunwald N."/>
            <person name="Machado M."/>
            <person name="Johnson C.S."/>
            <person name="Walker B."/>
            <person name="Young S."/>
            <person name="Zeng Q."/>
            <person name="Gargeya S."/>
            <person name="Fitzgerald M."/>
            <person name="Haas B."/>
            <person name="Abouelleil A."/>
            <person name="Allen A.W."/>
            <person name="Alvarado L."/>
            <person name="Arachchi H.M."/>
            <person name="Berlin A.M."/>
            <person name="Chapman S.B."/>
            <person name="Gainer-Dewar J."/>
            <person name="Goldberg J."/>
            <person name="Griggs A."/>
            <person name="Gujja S."/>
            <person name="Hansen M."/>
            <person name="Howarth C."/>
            <person name="Imamovic A."/>
            <person name="Ireland A."/>
            <person name="Larimer J."/>
            <person name="McCowan C."/>
            <person name="Murphy C."/>
            <person name="Pearson M."/>
            <person name="Poon T.W."/>
            <person name="Priest M."/>
            <person name="Roberts A."/>
            <person name="Saif S."/>
            <person name="Shea T."/>
            <person name="Sisk P."/>
            <person name="Sykes S."/>
            <person name="Wortman J."/>
            <person name="Nusbaum C."/>
            <person name="Birren B."/>
        </authorList>
    </citation>
    <scope>NUCLEOTIDE SEQUENCE [LARGE SCALE GENOMIC DNA]</scope>
    <source>
        <strain evidence="2 3">P1976</strain>
    </source>
</reference>
<feature type="region of interest" description="Disordered" evidence="1">
    <location>
        <begin position="1"/>
        <end position="23"/>
    </location>
</feature>
<accession>A0A080Z2S5</accession>
<dbReference type="Proteomes" id="UP000028582">
    <property type="component" value="Unassembled WGS sequence"/>
</dbReference>
<evidence type="ECO:0000256" key="1">
    <source>
        <dbReference type="SAM" id="MobiDB-lite"/>
    </source>
</evidence>
<dbReference type="AlphaFoldDB" id="A0A080Z2S5"/>
<sequence length="741" mass="85732">MATAVPPAAPYDDGSSTESEYYFDPREEAEEAAAYAWTHEHDAPKMQEPINHGNEDNTVIKQEYREYGQLQQDVEKITLPQGSEWSHGAASTTVYDNAVQQALAMAQNLTEAQREEPLTDDTMNSNASPRDHKEEIQEKQEKVVVVWKKKEVKAKPKLVSLKKVKTPASPASVTKAVAVGLRRSPSKVEGVSSEVQKELSVSRPKWKSTESQTSSHKASPRHNKVAQSKVNDEKKAIRKEGTDKSPSVRKFEHDKVSSSRRTEHSKSQTNRKRSRSRSPSICRRKRSRSPSVRRKNHSRSPSRRTVHGNHERSFSSRRYSRRSPSRSPSSRRFTERRRRSRSRSPRSTGRRSIQSHKRPRSPSPVRYHSNRRSRSRSWDRHERHDKRPRNDSRSYDKRKMEDPRCPSHREYREVQLSRDTIQRQDRNNHSARLPKDMNGKGERSSGMVVQVNTNRTAAKPRLQEVEPIRSSRPVVHNGACISAMSKTVETLKRNPKVPRITPGIGMVAANPGKVKAPIHGHIEHHDPFERRVFKLKLQEADMDEKLSGKPLTEAERALYERRLNKIGLERARLENQDLERFEKLYATTKVTDVALKRYQDNRDFAWRVMCFKQRQSSLQQQKELFVSEEVQREKWRQLDEDREKLMAENAYMFHTVMMNDEEEFQHKENARHSGKCAIGNGNQREFKHRASEVIRPNYSDSTRTSRVVVGAALQLQGGRVRSNTFDPLRARPKNTPWFLKG</sequence>
<feature type="compositionally biased region" description="Basic residues" evidence="1">
    <location>
        <begin position="334"/>
        <end position="344"/>
    </location>
</feature>
<comment type="caution">
    <text evidence="2">The sequence shown here is derived from an EMBL/GenBank/DDBJ whole genome shotgun (WGS) entry which is preliminary data.</text>
</comment>
<organism evidence="2 3">
    <name type="scientific">Phytophthora nicotianae P1976</name>
    <dbReference type="NCBI Taxonomy" id="1317066"/>
    <lineage>
        <taxon>Eukaryota</taxon>
        <taxon>Sar</taxon>
        <taxon>Stramenopiles</taxon>
        <taxon>Oomycota</taxon>
        <taxon>Peronosporomycetes</taxon>
        <taxon>Peronosporales</taxon>
        <taxon>Peronosporaceae</taxon>
        <taxon>Phytophthora</taxon>
    </lineage>
</organism>
<name>A0A080Z2S5_PHYNI</name>
<feature type="region of interest" description="Disordered" evidence="1">
    <location>
        <begin position="37"/>
        <end position="59"/>
    </location>
</feature>
<feature type="compositionally biased region" description="Basic and acidic residues" evidence="1">
    <location>
        <begin position="230"/>
        <end position="243"/>
    </location>
</feature>
<dbReference type="EMBL" id="ANJA01003854">
    <property type="protein sequence ID" value="ETO60936.1"/>
    <property type="molecule type" value="Genomic_DNA"/>
</dbReference>
<evidence type="ECO:0000313" key="3">
    <source>
        <dbReference type="Proteomes" id="UP000028582"/>
    </source>
</evidence>
<feature type="compositionally biased region" description="Basic and acidic residues" evidence="1">
    <location>
        <begin position="129"/>
        <end position="139"/>
    </location>
</feature>